<dbReference type="InterPro" id="IPR036267">
    <property type="entry name" value="RuvA_C_sf"/>
</dbReference>
<dbReference type="SMART" id="SM00278">
    <property type="entry name" value="HhH1"/>
    <property type="match status" value="2"/>
</dbReference>
<sequence length="200" mass="22109">MIGFVRGKVAQVFNDYCFVDVQGLGYRIFIAEPTRKKITVGEETLLHTYLHVREDALSLFGFLTQDEYQLFLSLISISGVGPKVAMGILSSISPSEFRFAVASKNITVLTKMPGIGKKTAERLILELKDKIGSMESGNDLESNGIEIIQHSDEVIDEALAALLTLGYSHAEISPVLRKIYQTGQTTEDTVRLALKEVGRR</sequence>
<dbReference type="Pfam" id="PF01330">
    <property type="entry name" value="RuvA_N"/>
    <property type="match status" value="1"/>
</dbReference>
<dbReference type="Gene3D" id="2.40.50.140">
    <property type="entry name" value="Nucleic acid-binding proteins"/>
    <property type="match status" value="1"/>
</dbReference>
<dbReference type="GO" id="GO:0005524">
    <property type="term" value="F:ATP binding"/>
    <property type="evidence" value="ECO:0007669"/>
    <property type="project" value="InterPro"/>
</dbReference>
<dbReference type="EC" id="3.6.4.12" evidence="6"/>
<dbReference type="GO" id="GO:0009378">
    <property type="term" value="F:four-way junction helicase activity"/>
    <property type="evidence" value="ECO:0007669"/>
    <property type="project" value="InterPro"/>
</dbReference>
<dbReference type="InterPro" id="IPR003583">
    <property type="entry name" value="Hlx-hairpin-Hlx_DNA-bd_motif"/>
</dbReference>
<dbReference type="EMBL" id="VSSQ01000188">
    <property type="protein sequence ID" value="MPL84289.1"/>
    <property type="molecule type" value="Genomic_DNA"/>
</dbReference>
<gene>
    <name evidence="6" type="primary">ruvA_10</name>
    <name evidence="6" type="ORF">SDC9_30254</name>
</gene>
<dbReference type="GO" id="GO:0009379">
    <property type="term" value="C:Holliday junction helicase complex"/>
    <property type="evidence" value="ECO:0007669"/>
    <property type="project" value="InterPro"/>
</dbReference>
<evidence type="ECO:0000256" key="3">
    <source>
        <dbReference type="ARBA" id="ARBA00023125"/>
    </source>
</evidence>
<dbReference type="Pfam" id="PF07499">
    <property type="entry name" value="RuvA_C"/>
    <property type="match status" value="1"/>
</dbReference>
<keyword evidence="2" id="KW-0227">DNA damage</keyword>
<keyword evidence="6" id="KW-0547">Nucleotide-binding</keyword>
<dbReference type="InterPro" id="IPR010994">
    <property type="entry name" value="RuvA_2-like"/>
</dbReference>
<dbReference type="SUPFAM" id="SSF50249">
    <property type="entry name" value="Nucleic acid-binding proteins"/>
    <property type="match status" value="1"/>
</dbReference>
<dbReference type="GO" id="GO:0006310">
    <property type="term" value="P:DNA recombination"/>
    <property type="evidence" value="ECO:0007669"/>
    <property type="project" value="InterPro"/>
</dbReference>
<keyword evidence="6" id="KW-0378">Hydrolase</keyword>
<evidence type="ECO:0000259" key="5">
    <source>
        <dbReference type="SMART" id="SM00278"/>
    </source>
</evidence>
<feature type="domain" description="Helix-hairpin-helix DNA-binding motif class 1" evidence="5">
    <location>
        <begin position="72"/>
        <end position="91"/>
    </location>
</feature>
<dbReference type="NCBIfam" id="TIGR00084">
    <property type="entry name" value="ruvA"/>
    <property type="match status" value="1"/>
</dbReference>
<keyword evidence="1" id="KW-0963">Cytoplasm</keyword>
<dbReference type="Gene3D" id="1.10.8.10">
    <property type="entry name" value="DNA helicase RuvA subunit, C-terminal domain"/>
    <property type="match status" value="1"/>
</dbReference>
<keyword evidence="4" id="KW-0234">DNA repair</keyword>
<dbReference type="GO" id="GO:0016787">
    <property type="term" value="F:hydrolase activity"/>
    <property type="evidence" value="ECO:0007669"/>
    <property type="project" value="UniProtKB-KW"/>
</dbReference>
<dbReference type="Gene3D" id="1.10.150.20">
    <property type="entry name" value="5' to 3' exonuclease, C-terminal subdomain"/>
    <property type="match status" value="1"/>
</dbReference>
<dbReference type="InterPro" id="IPR000085">
    <property type="entry name" value="RuvA"/>
</dbReference>
<dbReference type="HAMAP" id="MF_00031">
    <property type="entry name" value="DNA_HJ_migration_RuvA"/>
    <property type="match status" value="1"/>
</dbReference>
<dbReference type="InterPro" id="IPR012340">
    <property type="entry name" value="NA-bd_OB-fold"/>
</dbReference>
<dbReference type="CDD" id="cd14332">
    <property type="entry name" value="UBA_RuvA_C"/>
    <property type="match status" value="1"/>
</dbReference>
<dbReference type="AlphaFoldDB" id="A0A644UYY9"/>
<dbReference type="InterPro" id="IPR013849">
    <property type="entry name" value="DNA_helicase_Holl-junc_RuvA_I"/>
</dbReference>
<comment type="caution">
    <text evidence="6">The sequence shown here is derived from an EMBL/GenBank/DDBJ whole genome shotgun (WGS) entry which is preliminary data.</text>
</comment>
<keyword evidence="3" id="KW-0238">DNA-binding</keyword>
<proteinExistence type="inferred from homology"/>
<evidence type="ECO:0000256" key="2">
    <source>
        <dbReference type="ARBA" id="ARBA00022763"/>
    </source>
</evidence>
<dbReference type="InterPro" id="IPR011114">
    <property type="entry name" value="RuvA_C"/>
</dbReference>
<keyword evidence="6" id="KW-0067">ATP-binding</keyword>
<name>A0A644UYY9_9ZZZZ</name>
<dbReference type="SUPFAM" id="SSF46929">
    <property type="entry name" value="DNA helicase RuvA subunit, C-terminal domain"/>
    <property type="match status" value="1"/>
</dbReference>
<dbReference type="GO" id="GO:0003677">
    <property type="term" value="F:DNA binding"/>
    <property type="evidence" value="ECO:0007669"/>
    <property type="project" value="UniProtKB-KW"/>
</dbReference>
<dbReference type="GO" id="GO:0006281">
    <property type="term" value="P:DNA repair"/>
    <property type="evidence" value="ECO:0007669"/>
    <property type="project" value="UniProtKB-KW"/>
</dbReference>
<evidence type="ECO:0000256" key="4">
    <source>
        <dbReference type="ARBA" id="ARBA00023204"/>
    </source>
</evidence>
<feature type="domain" description="Helix-hairpin-helix DNA-binding motif class 1" evidence="5">
    <location>
        <begin position="107"/>
        <end position="126"/>
    </location>
</feature>
<evidence type="ECO:0000256" key="1">
    <source>
        <dbReference type="ARBA" id="ARBA00022490"/>
    </source>
</evidence>
<accession>A0A644UYY9</accession>
<organism evidence="6">
    <name type="scientific">bioreactor metagenome</name>
    <dbReference type="NCBI Taxonomy" id="1076179"/>
    <lineage>
        <taxon>unclassified sequences</taxon>
        <taxon>metagenomes</taxon>
        <taxon>ecological metagenomes</taxon>
    </lineage>
</organism>
<dbReference type="Pfam" id="PF14520">
    <property type="entry name" value="HHH_5"/>
    <property type="match status" value="1"/>
</dbReference>
<reference evidence="6" key="1">
    <citation type="submission" date="2019-08" db="EMBL/GenBank/DDBJ databases">
        <authorList>
            <person name="Kucharzyk K."/>
            <person name="Murdoch R.W."/>
            <person name="Higgins S."/>
            <person name="Loffler F."/>
        </authorList>
    </citation>
    <scope>NUCLEOTIDE SEQUENCE</scope>
</reference>
<keyword evidence="6" id="KW-0347">Helicase</keyword>
<dbReference type="SUPFAM" id="SSF47781">
    <property type="entry name" value="RuvA domain 2-like"/>
    <property type="match status" value="1"/>
</dbReference>
<protein>
    <submittedName>
        <fullName evidence="6">Holliday junction ATP-dependent DNA helicase RuvA</fullName>
        <ecNumber evidence="6">3.6.4.12</ecNumber>
    </submittedName>
</protein>
<evidence type="ECO:0000313" key="6">
    <source>
        <dbReference type="EMBL" id="MPL84289.1"/>
    </source>
</evidence>